<dbReference type="PANTHER" id="PTHR43818:SF11">
    <property type="entry name" value="BCDNA.GH03377"/>
    <property type="match status" value="1"/>
</dbReference>
<dbReference type="Pfam" id="PF22725">
    <property type="entry name" value="GFO_IDH_MocA_C3"/>
    <property type="match status" value="1"/>
</dbReference>
<evidence type="ECO:0000313" key="5">
    <source>
        <dbReference type="Proteomes" id="UP000461585"/>
    </source>
</evidence>
<evidence type="ECO:0000259" key="2">
    <source>
        <dbReference type="Pfam" id="PF01408"/>
    </source>
</evidence>
<evidence type="ECO:0000256" key="1">
    <source>
        <dbReference type="ARBA" id="ARBA00023002"/>
    </source>
</evidence>
<dbReference type="InterPro" id="IPR036291">
    <property type="entry name" value="NAD(P)-bd_dom_sf"/>
</dbReference>
<feature type="domain" description="Gfo/Idh/MocA-like oxidoreductase N-terminal" evidence="2">
    <location>
        <begin position="4"/>
        <end position="124"/>
    </location>
</feature>
<accession>A0A7X5HWQ0</accession>
<dbReference type="SUPFAM" id="SSF51735">
    <property type="entry name" value="NAD(P)-binding Rossmann-fold domains"/>
    <property type="match status" value="1"/>
</dbReference>
<dbReference type="GO" id="GO:0016491">
    <property type="term" value="F:oxidoreductase activity"/>
    <property type="evidence" value="ECO:0007669"/>
    <property type="project" value="UniProtKB-KW"/>
</dbReference>
<comment type="caution">
    <text evidence="4">The sequence shown here is derived from an EMBL/GenBank/DDBJ whole genome shotgun (WGS) entry which is preliminary data.</text>
</comment>
<feature type="domain" description="GFO/IDH/MocA-like oxidoreductase" evidence="3">
    <location>
        <begin position="132"/>
        <end position="253"/>
    </location>
</feature>
<dbReference type="PANTHER" id="PTHR43818">
    <property type="entry name" value="BCDNA.GH03377"/>
    <property type="match status" value="1"/>
</dbReference>
<dbReference type="AlphaFoldDB" id="A0A7X5HWQ0"/>
<dbReference type="RefSeq" id="WP_162370593.1">
    <property type="nucleotide sequence ID" value="NZ_JAAEEH010000022.1"/>
</dbReference>
<dbReference type="Gene3D" id="3.40.50.720">
    <property type="entry name" value="NAD(P)-binding Rossmann-like Domain"/>
    <property type="match status" value="1"/>
</dbReference>
<keyword evidence="5" id="KW-1185">Reference proteome</keyword>
<dbReference type="SUPFAM" id="SSF55347">
    <property type="entry name" value="Glyceraldehyde-3-phosphate dehydrogenase-like, C-terminal domain"/>
    <property type="match status" value="1"/>
</dbReference>
<dbReference type="EMBL" id="JAAEEH010000022">
    <property type="protein sequence ID" value="NDL67871.1"/>
    <property type="molecule type" value="Genomic_DNA"/>
</dbReference>
<name>A0A7X5HWQ0_9FIRM</name>
<protein>
    <submittedName>
        <fullName evidence="4">Gfo/Idh/MocA family oxidoreductase</fullName>
    </submittedName>
</protein>
<keyword evidence="1" id="KW-0560">Oxidoreductase</keyword>
<dbReference type="GO" id="GO:0000166">
    <property type="term" value="F:nucleotide binding"/>
    <property type="evidence" value="ECO:0007669"/>
    <property type="project" value="InterPro"/>
</dbReference>
<dbReference type="Proteomes" id="UP000461585">
    <property type="component" value="Unassembled WGS sequence"/>
</dbReference>
<dbReference type="InterPro" id="IPR000683">
    <property type="entry name" value="Gfo/Idh/MocA-like_OxRdtase_N"/>
</dbReference>
<dbReference type="Gene3D" id="3.30.360.10">
    <property type="entry name" value="Dihydrodipicolinate Reductase, domain 2"/>
    <property type="match status" value="1"/>
</dbReference>
<evidence type="ECO:0000259" key="3">
    <source>
        <dbReference type="Pfam" id="PF22725"/>
    </source>
</evidence>
<dbReference type="Pfam" id="PF01408">
    <property type="entry name" value="GFO_IDH_MocA"/>
    <property type="match status" value="1"/>
</dbReference>
<reference evidence="4 5" key="1">
    <citation type="submission" date="2020-01" db="EMBL/GenBank/DDBJ databases">
        <title>Anaeroalcalibacter tamaniensis gen. nov., sp. nov., moderately halophilic strictly anaerobic fermenter bacterium from mud volcano of Taman peninsula.</title>
        <authorList>
            <person name="Frolova A."/>
            <person name="Merkel A.Y."/>
            <person name="Slobodkin A.I."/>
        </authorList>
    </citation>
    <scope>NUCLEOTIDE SEQUENCE [LARGE SCALE GENOMIC DNA]</scope>
    <source>
        <strain evidence="4 5">F-3ap</strain>
    </source>
</reference>
<dbReference type="InterPro" id="IPR050463">
    <property type="entry name" value="Gfo/Idh/MocA_oxidrdct_glycsds"/>
</dbReference>
<evidence type="ECO:0000313" key="4">
    <source>
        <dbReference type="EMBL" id="NDL67871.1"/>
    </source>
</evidence>
<organism evidence="4 5">
    <name type="scientific">Anaerotalea alkaliphila</name>
    <dbReference type="NCBI Taxonomy" id="2662126"/>
    <lineage>
        <taxon>Bacteria</taxon>
        <taxon>Bacillati</taxon>
        <taxon>Bacillota</taxon>
        <taxon>Clostridia</taxon>
        <taxon>Eubacteriales</taxon>
        <taxon>Anaerotalea</taxon>
    </lineage>
</organism>
<dbReference type="InterPro" id="IPR055170">
    <property type="entry name" value="GFO_IDH_MocA-like_dom"/>
</dbReference>
<gene>
    <name evidence="4" type="ORF">GXN74_08980</name>
</gene>
<sequence>MKTINFAIIGCGDVTEKKSGPAFQKLEGSHLAAVMRRDEEKLKDYARRHQVPKYTTDYLEILRDPSIDAVYIATPPQCHHFYTLEAAKYGKAVYVEKPMATTVEQCKEMVEACRKRQVPLFVAYYRRGQEKFRKVKELLESGAIGKVRSFSHLYVSPEPKLDPNRAWLLDKEVAGGGLLFDVGSHMIDILLFLFGEVDRAHGLSTNQGQVFEVNDVTSGMIRFRNGVQGTLQLSFNGGGHQDELRIVGSTGSLSLSILSNDPVRLEGEEGVREFAFDPLEHVQMPYIKRVVDTLRGLDDYDTSGAYGLKTQEILEAFEESSAVIYN</sequence>
<proteinExistence type="predicted"/>